<dbReference type="EMBL" id="JACHJJ010000012">
    <property type="protein sequence ID" value="MBB5964617.1"/>
    <property type="molecule type" value="Genomic_DNA"/>
</dbReference>
<dbReference type="AlphaFoldDB" id="A0A841D7V9"/>
<dbReference type="CDD" id="cd02966">
    <property type="entry name" value="TlpA_like_family"/>
    <property type="match status" value="1"/>
</dbReference>
<name>A0A841D7V9_PLAVE</name>
<dbReference type="SUPFAM" id="SSF52833">
    <property type="entry name" value="Thioredoxin-like"/>
    <property type="match status" value="1"/>
</dbReference>
<dbReference type="PROSITE" id="PS00194">
    <property type="entry name" value="THIOREDOXIN_1"/>
    <property type="match status" value="1"/>
</dbReference>
<proteinExistence type="predicted"/>
<dbReference type="Gene3D" id="3.40.30.10">
    <property type="entry name" value="Glutaredoxin"/>
    <property type="match status" value="1"/>
</dbReference>
<sequence>MPSFTALSTTGGPVDSDFLPLPAVIAFFDVGCEPCREEAPRFARQAVARPELNALAVVVGEAGPMSAVLEESCLVVVEPAGGSVAEAFGVRGFPAMCLLDERGVIAATGSDLTVLTSAPVRPGARR</sequence>
<organism evidence="2 3">
    <name type="scientific">Planomonospora venezuelensis</name>
    <dbReference type="NCBI Taxonomy" id="1999"/>
    <lineage>
        <taxon>Bacteria</taxon>
        <taxon>Bacillati</taxon>
        <taxon>Actinomycetota</taxon>
        <taxon>Actinomycetes</taxon>
        <taxon>Streptosporangiales</taxon>
        <taxon>Streptosporangiaceae</taxon>
        <taxon>Planomonospora</taxon>
    </lineage>
</organism>
<comment type="caution">
    <text evidence="2">The sequence shown here is derived from an EMBL/GenBank/DDBJ whole genome shotgun (WGS) entry which is preliminary data.</text>
</comment>
<dbReference type="PROSITE" id="PS51352">
    <property type="entry name" value="THIOREDOXIN_2"/>
    <property type="match status" value="1"/>
</dbReference>
<accession>A0A841D7V9</accession>
<reference evidence="2 3" key="1">
    <citation type="submission" date="2020-08" db="EMBL/GenBank/DDBJ databases">
        <title>Genomic Encyclopedia of Type Strains, Phase III (KMG-III): the genomes of soil and plant-associated and newly described type strains.</title>
        <authorList>
            <person name="Whitman W."/>
        </authorList>
    </citation>
    <scope>NUCLEOTIDE SEQUENCE [LARGE SCALE GENOMIC DNA]</scope>
    <source>
        <strain evidence="2 3">CECT 3303</strain>
    </source>
</reference>
<evidence type="ECO:0000313" key="3">
    <source>
        <dbReference type="Proteomes" id="UP000562352"/>
    </source>
</evidence>
<gene>
    <name evidence="2" type="ORF">FHS22_003901</name>
</gene>
<feature type="domain" description="Thioredoxin" evidence="1">
    <location>
        <begin position="1"/>
        <end position="126"/>
    </location>
</feature>
<evidence type="ECO:0000313" key="2">
    <source>
        <dbReference type="EMBL" id="MBB5964617.1"/>
    </source>
</evidence>
<dbReference type="Proteomes" id="UP000562352">
    <property type="component" value="Unassembled WGS sequence"/>
</dbReference>
<dbReference type="InterPro" id="IPR036249">
    <property type="entry name" value="Thioredoxin-like_sf"/>
</dbReference>
<keyword evidence="3" id="KW-1185">Reference proteome</keyword>
<dbReference type="InterPro" id="IPR013766">
    <property type="entry name" value="Thioredoxin_domain"/>
</dbReference>
<dbReference type="InterPro" id="IPR017937">
    <property type="entry name" value="Thioredoxin_CS"/>
</dbReference>
<protein>
    <recommendedName>
        <fullName evidence="1">Thioredoxin domain-containing protein</fullName>
    </recommendedName>
</protein>
<evidence type="ECO:0000259" key="1">
    <source>
        <dbReference type="PROSITE" id="PS51352"/>
    </source>
</evidence>